<gene>
    <name evidence="7" type="ORF">CC77DRAFT_978440</name>
</gene>
<dbReference type="KEGG" id="aalt:CC77DRAFT_978440"/>
<protein>
    <recommendedName>
        <fullName evidence="9">Auxin efflux carrier</fullName>
    </recommendedName>
</protein>
<dbReference type="GO" id="GO:0055085">
    <property type="term" value="P:transmembrane transport"/>
    <property type="evidence" value="ECO:0007669"/>
    <property type="project" value="InterPro"/>
</dbReference>
<dbReference type="OMA" id="VLWFTMM"/>
<dbReference type="Pfam" id="PF03547">
    <property type="entry name" value="Mem_trans"/>
    <property type="match status" value="1"/>
</dbReference>
<organism evidence="7 8">
    <name type="scientific">Alternaria alternata</name>
    <name type="common">Alternaria rot fungus</name>
    <name type="synonym">Torula alternata</name>
    <dbReference type="NCBI Taxonomy" id="5599"/>
    <lineage>
        <taxon>Eukaryota</taxon>
        <taxon>Fungi</taxon>
        <taxon>Dikarya</taxon>
        <taxon>Ascomycota</taxon>
        <taxon>Pezizomycotina</taxon>
        <taxon>Dothideomycetes</taxon>
        <taxon>Pleosporomycetidae</taxon>
        <taxon>Pleosporales</taxon>
        <taxon>Pleosporineae</taxon>
        <taxon>Pleosporaceae</taxon>
        <taxon>Alternaria</taxon>
        <taxon>Alternaria sect. Alternaria</taxon>
        <taxon>Alternaria alternata complex</taxon>
    </lineage>
</organism>
<keyword evidence="2 6" id="KW-0812">Transmembrane</keyword>
<dbReference type="GO" id="GO:0005783">
    <property type="term" value="C:endoplasmic reticulum"/>
    <property type="evidence" value="ECO:0007669"/>
    <property type="project" value="TreeGrafter"/>
</dbReference>
<sequence length="440" mass="47774">MGVAAGELIVPFTGAIQAAFSVLLTIAFGVVAAQCNLLSPKAAKEVSKLCVRMFLPALLIYKIGSNLHQDTGVRYVPVLIWSISYTLLSVFVGRLLTRIFKLPAWVAPAIAFNNTTSLPLLLIQSLKQTQILDAILIGGESGSQAMDRAESYFLVNAMVSNSLTFAIGPGLLRPGDEDASDEQEGEDDEDNGQANEDGESSDMERGPEGIIDEETSLLPQRITKPVNRIEKKGYLKTQKWYNNLSPWLQETLNITWQFANAPLLGAIVGAVIGLTPALHRLFFSPSNEGGYLNAWLTTAIKNIGELFATTQIIVVGVKLSKSMLRMKRGEDSGEVRKGSLAIVTLIRFIIWPLISIPLIWVVASKTKLLDADPMLWFSMMLMPTGPPAMILVALTDVTGAAESMKMTVAKFLTISYAITPMICFAVVGALKATEAAIEHM</sequence>
<dbReference type="GeneID" id="29121596"/>
<dbReference type="AlphaFoldDB" id="A0A177E4S6"/>
<dbReference type="VEuPathDB" id="FungiDB:CC77DRAFT_978440"/>
<comment type="subcellular location">
    <subcellularLocation>
        <location evidence="1">Membrane</location>
        <topology evidence="1">Multi-pass membrane protein</topology>
    </subcellularLocation>
</comment>
<feature type="transmembrane region" description="Helical" evidence="6">
    <location>
        <begin position="258"/>
        <end position="279"/>
    </location>
</feature>
<keyword evidence="4 6" id="KW-0472">Membrane</keyword>
<dbReference type="STRING" id="5599.A0A177E4S6"/>
<feature type="region of interest" description="Disordered" evidence="5">
    <location>
        <begin position="174"/>
        <end position="217"/>
    </location>
</feature>
<feature type="transmembrane region" description="Helical" evidence="6">
    <location>
        <begin position="12"/>
        <end position="33"/>
    </location>
</feature>
<name>A0A177E4S6_ALTAL</name>
<evidence type="ECO:0000256" key="5">
    <source>
        <dbReference type="SAM" id="MobiDB-lite"/>
    </source>
</evidence>
<feature type="transmembrane region" description="Helical" evidence="6">
    <location>
        <begin position="375"/>
        <end position="395"/>
    </location>
</feature>
<feature type="compositionally biased region" description="Acidic residues" evidence="5">
    <location>
        <begin position="177"/>
        <end position="201"/>
    </location>
</feature>
<reference evidence="7 8" key="1">
    <citation type="submission" date="2016-05" db="EMBL/GenBank/DDBJ databases">
        <title>Comparative analysis of secretome profiles of manganese(II)-oxidizing ascomycete fungi.</title>
        <authorList>
            <consortium name="DOE Joint Genome Institute"/>
            <person name="Zeiner C.A."/>
            <person name="Purvine S.O."/>
            <person name="Zink E.M."/>
            <person name="Wu S."/>
            <person name="Pasa-Tolic L."/>
            <person name="Chaput D.L."/>
            <person name="Haridas S."/>
            <person name="Grigoriev I.V."/>
            <person name="Santelli C.M."/>
            <person name="Hansel C.M."/>
        </authorList>
    </citation>
    <scope>NUCLEOTIDE SEQUENCE [LARGE SCALE GENOMIC DNA]</scope>
    <source>
        <strain evidence="7 8">SRC1lrK2f</strain>
    </source>
</reference>
<keyword evidence="3 6" id="KW-1133">Transmembrane helix</keyword>
<evidence type="ECO:0000256" key="1">
    <source>
        <dbReference type="ARBA" id="ARBA00004141"/>
    </source>
</evidence>
<keyword evidence="8" id="KW-1185">Reference proteome</keyword>
<dbReference type="EMBL" id="KV441469">
    <property type="protein sequence ID" value="OAG25989.1"/>
    <property type="molecule type" value="Genomic_DNA"/>
</dbReference>
<evidence type="ECO:0000256" key="2">
    <source>
        <dbReference type="ARBA" id="ARBA00022692"/>
    </source>
</evidence>
<proteinExistence type="predicted"/>
<dbReference type="GO" id="GO:0016020">
    <property type="term" value="C:membrane"/>
    <property type="evidence" value="ECO:0007669"/>
    <property type="project" value="UniProtKB-SubCell"/>
</dbReference>
<evidence type="ECO:0000313" key="8">
    <source>
        <dbReference type="Proteomes" id="UP000077248"/>
    </source>
</evidence>
<dbReference type="InterPro" id="IPR004776">
    <property type="entry name" value="Mem_transp_PIN-like"/>
</dbReference>
<accession>A0A177E4S6</accession>
<dbReference type="PANTHER" id="PTHR31794:SF4">
    <property type="entry name" value="AUXIN EFFLUX TRANSPORTER FAMILY PROTEIN (EUROFUNG)"/>
    <property type="match status" value="1"/>
</dbReference>
<feature type="transmembrane region" description="Helical" evidence="6">
    <location>
        <begin position="407"/>
        <end position="430"/>
    </location>
</feature>
<feature type="transmembrane region" description="Helical" evidence="6">
    <location>
        <begin position="299"/>
        <end position="319"/>
    </location>
</feature>
<dbReference type="PANTHER" id="PTHR31794">
    <property type="entry name" value="AUXIN EFFLUX TRANSPORTER FAMILY PROTEIN (EUROFUNG)"/>
    <property type="match status" value="1"/>
</dbReference>
<evidence type="ECO:0000313" key="7">
    <source>
        <dbReference type="EMBL" id="OAG25989.1"/>
    </source>
</evidence>
<dbReference type="RefSeq" id="XP_018391410.1">
    <property type="nucleotide sequence ID" value="XM_018536002.1"/>
</dbReference>
<evidence type="ECO:0000256" key="3">
    <source>
        <dbReference type="ARBA" id="ARBA00022989"/>
    </source>
</evidence>
<feature type="transmembrane region" description="Helical" evidence="6">
    <location>
        <begin position="75"/>
        <end position="96"/>
    </location>
</feature>
<evidence type="ECO:0008006" key="9">
    <source>
        <dbReference type="Google" id="ProtNLM"/>
    </source>
</evidence>
<dbReference type="Proteomes" id="UP000077248">
    <property type="component" value="Unassembled WGS sequence"/>
</dbReference>
<evidence type="ECO:0000256" key="4">
    <source>
        <dbReference type="ARBA" id="ARBA00023136"/>
    </source>
</evidence>
<evidence type="ECO:0000256" key="6">
    <source>
        <dbReference type="SAM" id="Phobius"/>
    </source>
</evidence>
<feature type="transmembrane region" description="Helical" evidence="6">
    <location>
        <begin position="340"/>
        <end position="363"/>
    </location>
</feature>